<proteinExistence type="inferred from homology"/>
<keyword evidence="11 12" id="KW-0472">Membrane</keyword>
<keyword evidence="8 13" id="KW-0812">Transmembrane</keyword>
<keyword evidence="7 12" id="KW-0997">Cell inner membrane</keyword>
<dbReference type="InterPro" id="IPR026031">
    <property type="entry name" value="Cyt_c_CcmB_bac"/>
</dbReference>
<feature type="transmembrane region" description="Helical" evidence="13">
    <location>
        <begin position="47"/>
        <end position="68"/>
    </location>
</feature>
<dbReference type="PANTHER" id="PTHR30070">
    <property type="entry name" value="HEME EXPORTER PROTEIN B"/>
    <property type="match status" value="1"/>
</dbReference>
<dbReference type="GO" id="GO:0015232">
    <property type="term" value="F:heme transmembrane transporter activity"/>
    <property type="evidence" value="ECO:0007669"/>
    <property type="project" value="InterPro"/>
</dbReference>
<evidence type="ECO:0000313" key="14">
    <source>
        <dbReference type="EMBL" id="TPD61569.1"/>
    </source>
</evidence>
<keyword evidence="6 12" id="KW-1003">Cell membrane</keyword>
<comment type="similarity">
    <text evidence="3 12">Belongs to the CcmB/CycW/HelB family.</text>
</comment>
<feature type="transmembrane region" description="Helical" evidence="13">
    <location>
        <begin position="193"/>
        <end position="217"/>
    </location>
</feature>
<dbReference type="OrthoDB" id="9812915at2"/>
<evidence type="ECO:0000256" key="10">
    <source>
        <dbReference type="ARBA" id="ARBA00022989"/>
    </source>
</evidence>
<dbReference type="PRINTS" id="PR01414">
    <property type="entry name" value="CCMBBIOGNSIS"/>
</dbReference>
<keyword evidence="10 13" id="KW-1133">Transmembrane helix</keyword>
<comment type="subcellular location">
    <subcellularLocation>
        <location evidence="2">Cell inner membrane</location>
        <topology evidence="2">Multi-pass membrane protein</topology>
    </subcellularLocation>
</comment>
<keyword evidence="15" id="KW-1185">Reference proteome</keyword>
<feature type="transmembrane region" description="Helical" evidence="13">
    <location>
        <begin position="21"/>
        <end position="41"/>
    </location>
</feature>
<dbReference type="GO" id="GO:0017004">
    <property type="term" value="P:cytochrome complex assembly"/>
    <property type="evidence" value="ECO:0007669"/>
    <property type="project" value="UniProtKB-KW"/>
</dbReference>
<dbReference type="NCBIfam" id="TIGR01190">
    <property type="entry name" value="ccmB"/>
    <property type="match status" value="1"/>
</dbReference>
<feature type="transmembrane region" description="Helical" evidence="13">
    <location>
        <begin position="100"/>
        <end position="123"/>
    </location>
</feature>
<evidence type="ECO:0000256" key="4">
    <source>
        <dbReference type="ARBA" id="ARBA00016452"/>
    </source>
</evidence>
<reference evidence="15" key="1">
    <citation type="submission" date="2019-06" db="EMBL/GenBank/DDBJ databases">
        <title>The complete genome of Emcibacter congregatus ZYLT.</title>
        <authorList>
            <person name="Zhao Z."/>
        </authorList>
    </citation>
    <scope>NUCLEOTIDE SEQUENCE [LARGE SCALE GENOMIC DNA]</scope>
    <source>
        <strain evidence="15">MCCC 1A06723</strain>
    </source>
</reference>
<evidence type="ECO:0000256" key="2">
    <source>
        <dbReference type="ARBA" id="ARBA00004429"/>
    </source>
</evidence>
<evidence type="ECO:0000256" key="3">
    <source>
        <dbReference type="ARBA" id="ARBA00010544"/>
    </source>
</evidence>
<evidence type="ECO:0000313" key="15">
    <source>
        <dbReference type="Proteomes" id="UP000319148"/>
    </source>
</evidence>
<dbReference type="GO" id="GO:0005886">
    <property type="term" value="C:plasma membrane"/>
    <property type="evidence" value="ECO:0007669"/>
    <property type="project" value="UniProtKB-SubCell"/>
</dbReference>
<feature type="transmembrane region" description="Helical" evidence="13">
    <location>
        <begin position="129"/>
        <end position="154"/>
    </location>
</feature>
<protein>
    <recommendedName>
        <fullName evidence="4 12">Heme exporter protein B</fullName>
    </recommendedName>
</protein>
<sequence length="222" mass="23636">MSALFFQIIGRDVKLSWRQGSTGLMVVFFFAIVVSLFPFAVGPDPDMLSRISVAVIWVAVLLSSLLSLDRIFQADFEDGSLDQFVLLPLPLELVVLAKSLAHWLTTALPLIILSPVLGIMMHLPANGYLPMMVVMVLASPTLSFVGAVGAALTVNLRRGGVLLSLLVLPLYIPSLIFSVLAVNGALDGQDIRLPLMILAGFTLGSAVLAPWAAAAAIRSGLD</sequence>
<evidence type="ECO:0000256" key="5">
    <source>
        <dbReference type="ARBA" id="ARBA00022448"/>
    </source>
</evidence>
<keyword evidence="5 12" id="KW-0813">Transport</keyword>
<dbReference type="AlphaFoldDB" id="A0A501PM41"/>
<gene>
    <name evidence="14" type="primary">ccmB</name>
    <name evidence="14" type="ORF">FIV46_04995</name>
</gene>
<evidence type="ECO:0000256" key="6">
    <source>
        <dbReference type="ARBA" id="ARBA00022475"/>
    </source>
</evidence>
<dbReference type="PANTHER" id="PTHR30070:SF1">
    <property type="entry name" value="CYTOCHROME C BIOGENESIS B-RELATED"/>
    <property type="match status" value="1"/>
</dbReference>
<dbReference type="InterPro" id="IPR003544">
    <property type="entry name" value="Cyt_c_biogenesis_CcmB"/>
</dbReference>
<evidence type="ECO:0000256" key="8">
    <source>
        <dbReference type="ARBA" id="ARBA00022692"/>
    </source>
</evidence>
<feature type="transmembrane region" description="Helical" evidence="13">
    <location>
        <begin position="161"/>
        <end position="181"/>
    </location>
</feature>
<keyword evidence="9 12" id="KW-0201">Cytochrome c-type biogenesis</keyword>
<evidence type="ECO:0000256" key="9">
    <source>
        <dbReference type="ARBA" id="ARBA00022748"/>
    </source>
</evidence>
<evidence type="ECO:0000256" key="11">
    <source>
        <dbReference type="ARBA" id="ARBA00023136"/>
    </source>
</evidence>
<dbReference type="EMBL" id="VFIY01000005">
    <property type="protein sequence ID" value="TPD61569.1"/>
    <property type="molecule type" value="Genomic_DNA"/>
</dbReference>
<evidence type="ECO:0000256" key="7">
    <source>
        <dbReference type="ARBA" id="ARBA00022519"/>
    </source>
</evidence>
<comment type="function">
    <text evidence="1 12">Required for the export of heme to the periplasm for the biogenesis of c-type cytochromes.</text>
</comment>
<dbReference type="Proteomes" id="UP000319148">
    <property type="component" value="Unassembled WGS sequence"/>
</dbReference>
<organism evidence="14 15">
    <name type="scientific">Emcibacter nanhaiensis</name>
    <dbReference type="NCBI Taxonomy" id="1505037"/>
    <lineage>
        <taxon>Bacteria</taxon>
        <taxon>Pseudomonadati</taxon>
        <taxon>Pseudomonadota</taxon>
        <taxon>Alphaproteobacteria</taxon>
        <taxon>Emcibacterales</taxon>
        <taxon>Emcibacteraceae</taxon>
        <taxon>Emcibacter</taxon>
    </lineage>
</organism>
<dbReference type="Pfam" id="PF03379">
    <property type="entry name" value="CcmB"/>
    <property type="match status" value="1"/>
</dbReference>
<name>A0A501PM41_9PROT</name>
<evidence type="ECO:0000256" key="13">
    <source>
        <dbReference type="SAM" id="Phobius"/>
    </source>
</evidence>
<dbReference type="GO" id="GO:1903607">
    <property type="term" value="P:cytochrome c biosynthetic process"/>
    <property type="evidence" value="ECO:0007669"/>
    <property type="project" value="TreeGrafter"/>
</dbReference>
<comment type="caution">
    <text evidence="14">The sequence shown here is derived from an EMBL/GenBank/DDBJ whole genome shotgun (WGS) entry which is preliminary data.</text>
</comment>
<evidence type="ECO:0000256" key="1">
    <source>
        <dbReference type="ARBA" id="ARBA00002442"/>
    </source>
</evidence>
<accession>A0A501PM41</accession>
<evidence type="ECO:0000256" key="12">
    <source>
        <dbReference type="PIRNR" id="PIRNR002764"/>
    </source>
</evidence>
<dbReference type="PIRSF" id="PIRSF002764">
    <property type="entry name" value="CcmB"/>
    <property type="match status" value="1"/>
</dbReference>
<dbReference type="RefSeq" id="WP_139939022.1">
    <property type="nucleotide sequence ID" value="NZ_JBHSYP010000003.1"/>
</dbReference>